<organism evidence="10 11">
    <name type="scientific">Artemisia annua</name>
    <name type="common">Sweet wormwood</name>
    <dbReference type="NCBI Taxonomy" id="35608"/>
    <lineage>
        <taxon>Eukaryota</taxon>
        <taxon>Viridiplantae</taxon>
        <taxon>Streptophyta</taxon>
        <taxon>Embryophyta</taxon>
        <taxon>Tracheophyta</taxon>
        <taxon>Spermatophyta</taxon>
        <taxon>Magnoliopsida</taxon>
        <taxon>eudicotyledons</taxon>
        <taxon>Gunneridae</taxon>
        <taxon>Pentapetalae</taxon>
        <taxon>asterids</taxon>
        <taxon>campanulids</taxon>
        <taxon>Asterales</taxon>
        <taxon>Asteraceae</taxon>
        <taxon>Asteroideae</taxon>
        <taxon>Anthemideae</taxon>
        <taxon>Artemisiinae</taxon>
        <taxon>Artemisia</taxon>
    </lineage>
</organism>
<feature type="compositionally biased region" description="Low complexity" evidence="8">
    <location>
        <begin position="539"/>
        <end position="552"/>
    </location>
</feature>
<dbReference type="InterPro" id="IPR000477">
    <property type="entry name" value="RT_dom"/>
</dbReference>
<feature type="compositionally biased region" description="Low complexity" evidence="8">
    <location>
        <begin position="498"/>
        <end position="511"/>
    </location>
</feature>
<name>A0A2U1LDY1_ARTAN</name>
<evidence type="ECO:0000256" key="6">
    <source>
        <dbReference type="ARBA" id="ARBA00022801"/>
    </source>
</evidence>
<dbReference type="Proteomes" id="UP000245207">
    <property type="component" value="Unassembled WGS sequence"/>
</dbReference>
<dbReference type="PANTHER" id="PTHR37984">
    <property type="entry name" value="PROTEIN CBG26694"/>
    <property type="match status" value="1"/>
</dbReference>
<evidence type="ECO:0000256" key="5">
    <source>
        <dbReference type="ARBA" id="ARBA00022759"/>
    </source>
</evidence>
<keyword evidence="2" id="KW-0808">Transferase</keyword>
<evidence type="ECO:0000313" key="11">
    <source>
        <dbReference type="Proteomes" id="UP000245207"/>
    </source>
</evidence>
<keyword evidence="6" id="KW-0378">Hydrolase</keyword>
<proteinExistence type="predicted"/>
<dbReference type="OrthoDB" id="10055717at2759"/>
<dbReference type="GO" id="GO:0004519">
    <property type="term" value="F:endonuclease activity"/>
    <property type="evidence" value="ECO:0007669"/>
    <property type="project" value="UniProtKB-KW"/>
</dbReference>
<dbReference type="FunFam" id="3.30.70.270:FF:000020">
    <property type="entry name" value="Transposon Tf2-6 polyprotein-like Protein"/>
    <property type="match status" value="1"/>
</dbReference>
<feature type="region of interest" description="Disordered" evidence="8">
    <location>
        <begin position="1"/>
        <end position="29"/>
    </location>
</feature>
<evidence type="ECO:0000259" key="9">
    <source>
        <dbReference type="PROSITE" id="PS50994"/>
    </source>
</evidence>
<feature type="region of interest" description="Disordered" evidence="8">
    <location>
        <begin position="571"/>
        <end position="600"/>
    </location>
</feature>
<dbReference type="InterPro" id="IPR050951">
    <property type="entry name" value="Retrovirus_Pol_polyprotein"/>
</dbReference>
<dbReference type="Gene3D" id="3.30.420.10">
    <property type="entry name" value="Ribonuclease H-like superfamily/Ribonuclease H"/>
    <property type="match status" value="1"/>
</dbReference>
<dbReference type="CDD" id="cd00303">
    <property type="entry name" value="retropepsin_like"/>
    <property type="match status" value="1"/>
</dbReference>
<dbReference type="InterPro" id="IPR036397">
    <property type="entry name" value="RNaseH_sf"/>
</dbReference>
<gene>
    <name evidence="10" type="ORF">CTI12_AA501300</name>
</gene>
<dbReference type="Gene3D" id="2.40.70.10">
    <property type="entry name" value="Acid Proteases"/>
    <property type="match status" value="1"/>
</dbReference>
<dbReference type="CDD" id="cd09274">
    <property type="entry name" value="RNase_HI_RT_Ty3"/>
    <property type="match status" value="1"/>
</dbReference>
<dbReference type="Pfam" id="PF17921">
    <property type="entry name" value="Integrase_H2C2"/>
    <property type="match status" value="1"/>
</dbReference>
<feature type="region of interest" description="Disordered" evidence="8">
    <location>
        <begin position="854"/>
        <end position="905"/>
    </location>
</feature>
<dbReference type="Pfam" id="PF00665">
    <property type="entry name" value="rve"/>
    <property type="match status" value="1"/>
</dbReference>
<protein>
    <recommendedName>
        <fullName evidence="1">RNA-directed DNA polymerase</fullName>
        <ecNumber evidence="1">2.7.7.49</ecNumber>
    </recommendedName>
</protein>
<feature type="compositionally biased region" description="Polar residues" evidence="8">
    <location>
        <begin position="854"/>
        <end position="891"/>
    </location>
</feature>
<dbReference type="GO" id="GO:0003964">
    <property type="term" value="F:RNA-directed DNA polymerase activity"/>
    <property type="evidence" value="ECO:0007669"/>
    <property type="project" value="UniProtKB-KW"/>
</dbReference>
<feature type="compositionally biased region" description="Low complexity" evidence="8">
    <location>
        <begin position="17"/>
        <end position="29"/>
    </location>
</feature>
<sequence length="1944" mass="220786">MNNLNNAQNPPVGGAQPNGNPPLGENLNVNAAPDLRTMEELCRPTMFGRGGPIAPINIDAADFGLKHHMIQQVQNSCQFHGLPDDDANKHLDKFLTITQSMKQNGISDDALRLYLFPYSLTHHASNWFDRLPKNSIHTFDEMVSKFLAKYFPPSKVTKLRNDICNFQQRPDESLFEAWERYKLAIDRCPNHNMLLVTLIDTFYNGLTLRHRDMINAAEGGTFMKRRPEECYDLIENMTAHHNFWDSSAERSESTRSITPSTPSPEIAALTKKYDDLSTAIYRIHQTIENQGKTTQQINFVNPSCETCGGPHQYFECPAAGGYTHENVYAANPNNAYPTQGDRNLLSYRSNNYLAPPGFNNPNPNVLNRNNQVIQNQNRVNQGFANPNQGNFNQNRFQNQNQGNAFQNQNNFNHGNFNQGNAFQNQGNFNQNQGNFNYGNQNQGNFGNYNQGFQNQSNFQNQGQNINNEILKQLQSQQEVQRMLIKEMTELKKALNDRPSGSSTPSTLPSNTIANPRGDAKAITTRSGTKYDGPTVPATSDPSSSKSKPSFPKVTVHDIEATKDTEILSGMTKNVHPPVVPSSEPKKKNSAENEADKNTPIKIKLPYPTRLSEQKLHDKNVHQVETFNQIFQDLRFEISFADAVLLMPKFASMLKNLLNNKEKLFEMSRTALNEQCSVVLLKKLPEKLGDPGKFLIPCNFPGMIECYALADLGASINLMPKSIWKKLSLPELTPTQMTLELADRSVTRPLGIAEDIFVNVGKFHFPADFVIVDFDPDPRVPLILGRGFLRTGRALIDVYDEEITLRVGNEAVTFDLNQTARYSSNYDCMSVNRIDIIDAATEEYAQEILGFAKSGNPTSDLSSPPTNNSFSSHLNDNSFPSHLTDNSFSSHLNDNSSPILSDPSPSLTPFEGSDFIMEEIEDFLSSESISPEIDHSEVDIEEDIRLIENMLNSPSLPPEELKITETKTEPSSENPPEPELKDLPPHLEYAFLEADKYPVIIAKDLKDEEKTKLLDVLRSHKNAIAWQISDIKGIDPRFCTHKILLEDDAKPSVQQQRRVNPKIHDVIKNEVIKLLDAGMIYPISDSSWVSPIHCVPKKGGMTVVTNDDNELIPTRLVTGWRVCIDYRKLNEATRKDHFPLPFMDQMLERLAGNEFYCFLDGFSGYFQIPIDPPDQEKTTFTCPYGTFAYRRMPFGLCNAPGTFQRCMMAIFHDMIEKTMEVFMDDFSVYGNSFSTCLSNLDKMLKRCEDTNLVLNWEKCHFMVNEGIVLGHKISKNGIEVDRAKVDVIAKLPPPTTVRGIRSFLGHAGFYRRFIQDFSKIARPLTRLLEKETPFFFSPECHEAFTILKKKLTEAPILVAPDWDLPFELMCDASDYAIGAVLGQRKTKHFQPIHYASKTMTDAQSHYTTTEKEMLAVVYAFEKFRSYLVLSKTIVYTDHSALKYLLAKNDAKPRLLRWVLLLQEFDVEIKDKKGAENLAADHLSRLENPHQNDLDKKEITETFPLESLGMISNDSSTPWFADFANYHAGNFIRKGMTTQQKKKFFKDVKHYFWDDPYLFRVCADQVIRRCVHGKEATDILLACHNGPTGGHHGANYTAKKVFDSGFYWPTIYRDAHDLVKTCDSCQRQGKISQKDEMPQNAIQVCEIFDVWGIDFMGPFPSSKGNKYILVAVDYLSKWVEAKALPKNDARVVVKFLKSLFARFGTPRAIISDRGTHFCNEQFAKVMSKYGVTHRLSTAYHPQTSGQVEVTNRGLKRILERTVGEHRNSWADKLDDALWAFRTAYKTPIGCTPYKLVYGKACHLPIELEHKAYWALKHCNFDLKTAGDHRKIQLNELNELRDQAYENSLLYKEKTKRIHDSKIKNRVFNIGDRVLLFNSRLKIFSGKLKSRWSGPFTVAQVFPYGTIELSQENGPNFKVNGHRLKHYFGEDIPPQVVLDLQTFPTND</sequence>
<dbReference type="InterPro" id="IPR005162">
    <property type="entry name" value="Retrotrans_gag_dom"/>
</dbReference>
<dbReference type="InterPro" id="IPR041373">
    <property type="entry name" value="RT_RNaseH"/>
</dbReference>
<dbReference type="InterPro" id="IPR001584">
    <property type="entry name" value="Integrase_cat-core"/>
</dbReference>
<keyword evidence="4" id="KW-0540">Nuclease</keyword>
<feature type="compositionally biased region" description="Basic and acidic residues" evidence="8">
    <location>
        <begin position="958"/>
        <end position="969"/>
    </location>
</feature>
<accession>A0A2U1LDY1</accession>
<dbReference type="STRING" id="35608.A0A2U1LDY1"/>
<dbReference type="InterPro" id="IPR043128">
    <property type="entry name" value="Rev_trsase/Diguanyl_cyclase"/>
</dbReference>
<dbReference type="SUPFAM" id="SSF53098">
    <property type="entry name" value="Ribonuclease H-like"/>
    <property type="match status" value="1"/>
</dbReference>
<dbReference type="Pfam" id="PF00078">
    <property type="entry name" value="RVT_1"/>
    <property type="match status" value="1"/>
</dbReference>
<dbReference type="Pfam" id="PF17917">
    <property type="entry name" value="RT_RNaseH"/>
    <property type="match status" value="1"/>
</dbReference>
<evidence type="ECO:0000256" key="2">
    <source>
        <dbReference type="ARBA" id="ARBA00022679"/>
    </source>
</evidence>
<evidence type="ECO:0000256" key="7">
    <source>
        <dbReference type="ARBA" id="ARBA00022918"/>
    </source>
</evidence>
<dbReference type="PANTHER" id="PTHR37984:SF5">
    <property type="entry name" value="PROTEIN NYNRIN-LIKE"/>
    <property type="match status" value="1"/>
</dbReference>
<keyword evidence="11" id="KW-1185">Reference proteome</keyword>
<dbReference type="CDD" id="cd01647">
    <property type="entry name" value="RT_LTR"/>
    <property type="match status" value="1"/>
</dbReference>
<comment type="caution">
    <text evidence="10">The sequence shown here is derived from an EMBL/GenBank/DDBJ whole genome shotgun (WGS) entry which is preliminary data.</text>
</comment>
<evidence type="ECO:0000313" key="10">
    <source>
        <dbReference type="EMBL" id="PWA47210.1"/>
    </source>
</evidence>
<evidence type="ECO:0000256" key="1">
    <source>
        <dbReference type="ARBA" id="ARBA00012493"/>
    </source>
</evidence>
<dbReference type="EC" id="2.7.7.49" evidence="1"/>
<dbReference type="SUPFAM" id="SSF56672">
    <property type="entry name" value="DNA/RNA polymerases"/>
    <property type="match status" value="1"/>
</dbReference>
<feature type="compositionally biased region" description="Basic and acidic residues" evidence="8">
    <location>
        <begin position="583"/>
        <end position="598"/>
    </location>
</feature>
<feature type="region of interest" description="Disordered" evidence="8">
    <location>
        <begin position="493"/>
        <end position="556"/>
    </location>
</feature>
<feature type="region of interest" description="Disordered" evidence="8">
    <location>
        <begin position="402"/>
        <end position="459"/>
    </location>
</feature>
<keyword evidence="3" id="KW-0548">Nucleotidyltransferase</keyword>
<dbReference type="Pfam" id="PF03732">
    <property type="entry name" value="Retrotrans_gag"/>
    <property type="match status" value="1"/>
</dbReference>
<keyword evidence="7" id="KW-0695">RNA-directed DNA polymerase</keyword>
<dbReference type="Gene3D" id="3.30.70.270">
    <property type="match status" value="2"/>
</dbReference>
<dbReference type="InterPro" id="IPR021109">
    <property type="entry name" value="Peptidase_aspartic_dom_sf"/>
</dbReference>
<evidence type="ECO:0000256" key="3">
    <source>
        <dbReference type="ARBA" id="ARBA00022695"/>
    </source>
</evidence>
<dbReference type="InterPro" id="IPR041588">
    <property type="entry name" value="Integrase_H2C2"/>
</dbReference>
<dbReference type="Gene3D" id="1.10.340.70">
    <property type="match status" value="1"/>
</dbReference>
<dbReference type="InterPro" id="IPR043502">
    <property type="entry name" value="DNA/RNA_pol_sf"/>
</dbReference>
<dbReference type="InterPro" id="IPR012337">
    <property type="entry name" value="RNaseH-like_sf"/>
</dbReference>
<dbReference type="GO" id="GO:0015074">
    <property type="term" value="P:DNA integration"/>
    <property type="evidence" value="ECO:0007669"/>
    <property type="project" value="InterPro"/>
</dbReference>
<evidence type="ECO:0000256" key="4">
    <source>
        <dbReference type="ARBA" id="ARBA00022722"/>
    </source>
</evidence>
<reference evidence="10 11" key="1">
    <citation type="journal article" date="2018" name="Mol. Plant">
        <title>The genome of Artemisia annua provides insight into the evolution of Asteraceae family and artemisinin biosynthesis.</title>
        <authorList>
            <person name="Shen Q."/>
            <person name="Zhang L."/>
            <person name="Liao Z."/>
            <person name="Wang S."/>
            <person name="Yan T."/>
            <person name="Shi P."/>
            <person name="Liu M."/>
            <person name="Fu X."/>
            <person name="Pan Q."/>
            <person name="Wang Y."/>
            <person name="Lv Z."/>
            <person name="Lu X."/>
            <person name="Zhang F."/>
            <person name="Jiang W."/>
            <person name="Ma Y."/>
            <person name="Chen M."/>
            <person name="Hao X."/>
            <person name="Li L."/>
            <person name="Tang Y."/>
            <person name="Lv G."/>
            <person name="Zhou Y."/>
            <person name="Sun X."/>
            <person name="Brodelius P.E."/>
            <person name="Rose J.K.C."/>
            <person name="Tang K."/>
        </authorList>
    </citation>
    <scope>NUCLEOTIDE SEQUENCE [LARGE SCALE GENOMIC DNA]</scope>
    <source>
        <strain evidence="11">cv. Huhao1</strain>
        <tissue evidence="10">Leaf</tissue>
    </source>
</reference>
<dbReference type="GO" id="GO:0016787">
    <property type="term" value="F:hydrolase activity"/>
    <property type="evidence" value="ECO:0007669"/>
    <property type="project" value="UniProtKB-KW"/>
</dbReference>
<keyword evidence="5" id="KW-0255">Endonuclease</keyword>
<feature type="domain" description="Integrase catalytic" evidence="9">
    <location>
        <begin position="1632"/>
        <end position="1798"/>
    </location>
</feature>
<evidence type="ECO:0000256" key="8">
    <source>
        <dbReference type="SAM" id="MobiDB-lite"/>
    </source>
</evidence>
<dbReference type="EMBL" id="PKPP01009911">
    <property type="protein sequence ID" value="PWA47210.1"/>
    <property type="molecule type" value="Genomic_DNA"/>
</dbReference>
<dbReference type="GO" id="GO:0003676">
    <property type="term" value="F:nucleic acid binding"/>
    <property type="evidence" value="ECO:0007669"/>
    <property type="project" value="InterPro"/>
</dbReference>
<dbReference type="PROSITE" id="PS50994">
    <property type="entry name" value="INTEGRASE"/>
    <property type="match status" value="1"/>
</dbReference>
<feature type="region of interest" description="Disordered" evidence="8">
    <location>
        <begin position="951"/>
        <end position="981"/>
    </location>
</feature>
<feature type="compositionally biased region" description="Low complexity" evidence="8">
    <location>
        <begin position="892"/>
        <end position="905"/>
    </location>
</feature>
<dbReference type="Gene3D" id="3.10.10.10">
    <property type="entry name" value="HIV Type 1 Reverse Transcriptase, subunit A, domain 1"/>
    <property type="match status" value="1"/>
</dbReference>